<dbReference type="Proteomes" id="UP001597419">
    <property type="component" value="Unassembled WGS sequence"/>
</dbReference>
<gene>
    <name evidence="1" type="ORF">ACFSYJ_38425</name>
</gene>
<proteinExistence type="predicted"/>
<reference evidence="2" key="1">
    <citation type="journal article" date="2019" name="Int. J. Syst. Evol. Microbiol.">
        <title>The Global Catalogue of Microorganisms (GCM) 10K type strain sequencing project: providing services to taxonomists for standard genome sequencing and annotation.</title>
        <authorList>
            <consortium name="The Broad Institute Genomics Platform"/>
            <consortium name="The Broad Institute Genome Sequencing Center for Infectious Disease"/>
            <person name="Wu L."/>
            <person name="Ma J."/>
        </authorList>
    </citation>
    <scope>NUCLEOTIDE SEQUENCE [LARGE SCALE GENOMIC DNA]</scope>
    <source>
        <strain evidence="2">CGMCC 4.7643</strain>
    </source>
</reference>
<protein>
    <submittedName>
        <fullName evidence="1">Uncharacterized protein</fullName>
    </submittedName>
</protein>
<sequence>MTLRAELAGLLVNAGLSDVDVDEAVADEQLRSSVYRRVVLTAAGSANRAGDRAIVGVLLRDPIAMKGRTAVVLLVDSIARKAGDPAEFRRWAAGILPEIDRLAAGKDRDFLLARVRDWSFRLSIEDGKVPSPDELAGVTDWMQRTLAETTASRPVLALLAGSGRTEKIRNIAKNRAGTGGAARPR</sequence>
<dbReference type="RefSeq" id="WP_345385690.1">
    <property type="nucleotide sequence ID" value="NZ_BAABHG010000001.1"/>
</dbReference>
<evidence type="ECO:0000313" key="2">
    <source>
        <dbReference type="Proteomes" id="UP001597419"/>
    </source>
</evidence>
<accession>A0ABW5GUJ5</accession>
<comment type="caution">
    <text evidence="1">The sequence shown here is derived from an EMBL/GenBank/DDBJ whole genome shotgun (WGS) entry which is preliminary data.</text>
</comment>
<organism evidence="1 2">
    <name type="scientific">Amycolatopsis samaneae</name>
    <dbReference type="NCBI Taxonomy" id="664691"/>
    <lineage>
        <taxon>Bacteria</taxon>
        <taxon>Bacillati</taxon>
        <taxon>Actinomycetota</taxon>
        <taxon>Actinomycetes</taxon>
        <taxon>Pseudonocardiales</taxon>
        <taxon>Pseudonocardiaceae</taxon>
        <taxon>Amycolatopsis</taxon>
    </lineage>
</organism>
<keyword evidence="2" id="KW-1185">Reference proteome</keyword>
<name>A0ABW5GUJ5_9PSEU</name>
<dbReference type="EMBL" id="JBHUKU010000026">
    <property type="protein sequence ID" value="MFD2464545.1"/>
    <property type="molecule type" value="Genomic_DNA"/>
</dbReference>
<evidence type="ECO:0000313" key="1">
    <source>
        <dbReference type="EMBL" id="MFD2464545.1"/>
    </source>
</evidence>